<organism evidence="2 3">
    <name type="scientific">Desmophyllum pertusum</name>
    <dbReference type="NCBI Taxonomy" id="174260"/>
    <lineage>
        <taxon>Eukaryota</taxon>
        <taxon>Metazoa</taxon>
        <taxon>Cnidaria</taxon>
        <taxon>Anthozoa</taxon>
        <taxon>Hexacorallia</taxon>
        <taxon>Scleractinia</taxon>
        <taxon>Caryophylliina</taxon>
        <taxon>Caryophylliidae</taxon>
        <taxon>Desmophyllum</taxon>
    </lineage>
</organism>
<dbReference type="PANTHER" id="PTHR12429">
    <property type="entry name" value="NEURALIZED"/>
    <property type="match status" value="1"/>
</dbReference>
<feature type="domain" description="NHR" evidence="1">
    <location>
        <begin position="78"/>
        <end position="243"/>
    </location>
</feature>
<feature type="domain" description="NHR" evidence="1">
    <location>
        <begin position="286"/>
        <end position="446"/>
    </location>
</feature>
<dbReference type="GO" id="GO:0061630">
    <property type="term" value="F:ubiquitin protein ligase activity"/>
    <property type="evidence" value="ECO:0007669"/>
    <property type="project" value="TreeGrafter"/>
</dbReference>
<dbReference type="Pfam" id="PF07177">
    <property type="entry name" value="Neuralized"/>
    <property type="match status" value="3"/>
</dbReference>
<dbReference type="InterPro" id="IPR037962">
    <property type="entry name" value="Neuralized"/>
</dbReference>
<dbReference type="SMART" id="SM00588">
    <property type="entry name" value="NEUZ"/>
    <property type="match status" value="2"/>
</dbReference>
<dbReference type="Gene3D" id="2.60.120.920">
    <property type="match status" value="3"/>
</dbReference>
<accession>A0A9X0A4E0</accession>
<dbReference type="PANTHER" id="PTHR12429:SF14">
    <property type="entry name" value="NEURALIZED-LIKE PROTEIN 4"/>
    <property type="match status" value="1"/>
</dbReference>
<evidence type="ECO:0000259" key="1">
    <source>
        <dbReference type="PROSITE" id="PS51065"/>
    </source>
</evidence>
<dbReference type="AlphaFoldDB" id="A0A9X0A4E0"/>
<dbReference type="InterPro" id="IPR006573">
    <property type="entry name" value="NHR_dom"/>
</dbReference>
<dbReference type="FunFam" id="2.60.120.920:FF:000001">
    <property type="entry name" value="neuralized-like protein 4 isoform X1"/>
    <property type="match status" value="2"/>
</dbReference>
<proteinExistence type="predicted"/>
<feature type="domain" description="NHR" evidence="1">
    <location>
        <begin position="1"/>
        <end position="46"/>
    </location>
</feature>
<gene>
    <name evidence="2" type="ORF">OS493_006227</name>
</gene>
<name>A0A9X0A4E0_9CNID</name>
<dbReference type="OrthoDB" id="5977375at2759"/>
<comment type="caution">
    <text evidence="2">The sequence shown here is derived from an EMBL/GenBank/DDBJ whole genome shotgun (WGS) entry which is preliminary data.</text>
</comment>
<keyword evidence="3" id="KW-1185">Reference proteome</keyword>
<sequence>MRKSGGSLHFFVNGQDCGSAATSVPSGIYAMIDLYGQCVQISVHDEDYRGSEDVPVPAEQTETEAVPVTTEGAASKVKCGFHSCCGRNIRLVNNKMTASRSSGFNHGLVFSAKSLEEDEIFEIVIDKVTGSSQWSGSIAVGITTKTIPLLAVPASALELRDGTWLMTGSCVMKDAVMVKENYGHSLDRLQAKTRIGVQRQRDGTFHVFVNGEDQGVAAMDIPETVHAVVDVYGMAHVISISSPSADVSPCTGVLVNGESHPSVSPVIELQDQDEEDTTESITNLQKFLFHKNCGQFISLDSNRTTARRVDSYNHGVVLSETPLPDNHLFQVCIRKLNSRWTGSVMIGVTAQDPDSLTSLPSTANSIKICPWIVVNNAVYVNGNKVNDNLRRNLDSLQEGDTLGVLIDKKSRLHLLINGEDLGLLPRPSPPDDLQCLTYTGAARKCL</sequence>
<dbReference type="EMBL" id="MU825398">
    <property type="protein sequence ID" value="KAJ7393258.1"/>
    <property type="molecule type" value="Genomic_DNA"/>
</dbReference>
<protein>
    <recommendedName>
        <fullName evidence="1">NHR domain-containing protein</fullName>
    </recommendedName>
</protein>
<evidence type="ECO:0000313" key="3">
    <source>
        <dbReference type="Proteomes" id="UP001163046"/>
    </source>
</evidence>
<dbReference type="PROSITE" id="PS51065">
    <property type="entry name" value="NHR"/>
    <property type="match status" value="3"/>
</dbReference>
<dbReference type="InterPro" id="IPR043136">
    <property type="entry name" value="B30.2/SPRY_sf"/>
</dbReference>
<evidence type="ECO:0000313" key="2">
    <source>
        <dbReference type="EMBL" id="KAJ7393258.1"/>
    </source>
</evidence>
<reference evidence="2" key="1">
    <citation type="submission" date="2023-01" db="EMBL/GenBank/DDBJ databases">
        <title>Genome assembly of the deep-sea coral Lophelia pertusa.</title>
        <authorList>
            <person name="Herrera S."/>
            <person name="Cordes E."/>
        </authorList>
    </citation>
    <scope>NUCLEOTIDE SEQUENCE</scope>
    <source>
        <strain evidence="2">USNM1676648</strain>
        <tissue evidence="2">Polyp</tissue>
    </source>
</reference>
<dbReference type="CDD" id="cd12887">
    <property type="entry name" value="SPRY_NHR_like"/>
    <property type="match status" value="2"/>
</dbReference>
<dbReference type="Proteomes" id="UP001163046">
    <property type="component" value="Unassembled WGS sequence"/>
</dbReference>